<protein>
    <recommendedName>
        <fullName evidence="1">DUF7779 domain-containing protein</fullName>
    </recommendedName>
</protein>
<organism evidence="2 3">
    <name type="scientific">Ramalina farinacea</name>
    <dbReference type="NCBI Taxonomy" id="258253"/>
    <lineage>
        <taxon>Eukaryota</taxon>
        <taxon>Fungi</taxon>
        <taxon>Dikarya</taxon>
        <taxon>Ascomycota</taxon>
        <taxon>Pezizomycotina</taxon>
        <taxon>Lecanoromycetes</taxon>
        <taxon>OSLEUM clade</taxon>
        <taxon>Lecanoromycetidae</taxon>
        <taxon>Lecanorales</taxon>
        <taxon>Lecanorineae</taxon>
        <taxon>Ramalinaceae</taxon>
        <taxon>Ramalina</taxon>
    </lineage>
</organism>
<dbReference type="Gene3D" id="3.40.50.300">
    <property type="entry name" value="P-loop containing nucleotide triphosphate hydrolases"/>
    <property type="match status" value="1"/>
</dbReference>
<reference evidence="2" key="1">
    <citation type="journal article" date="2023" name="Genome Biol. Evol.">
        <title>First Whole Genome Sequence and Flow Cytometry Genome Size Data for the Lichen-Forming Fungus Ramalina farinacea (Ascomycota).</title>
        <authorList>
            <person name="Llewellyn T."/>
            <person name="Mian S."/>
            <person name="Hill R."/>
            <person name="Leitch I.J."/>
            <person name="Gaya E."/>
        </authorList>
    </citation>
    <scope>NUCLEOTIDE SEQUENCE</scope>
    <source>
        <strain evidence="2">LIQ254RAFAR</strain>
    </source>
</reference>
<name>A0AA43QZ71_9LECA</name>
<dbReference type="Proteomes" id="UP001161017">
    <property type="component" value="Unassembled WGS sequence"/>
</dbReference>
<dbReference type="SMART" id="SM00028">
    <property type="entry name" value="TPR"/>
    <property type="match status" value="3"/>
</dbReference>
<dbReference type="InterPro" id="IPR056681">
    <property type="entry name" value="DUF7779"/>
</dbReference>
<dbReference type="InterPro" id="IPR027417">
    <property type="entry name" value="P-loop_NTPase"/>
</dbReference>
<feature type="domain" description="DUF7779" evidence="1">
    <location>
        <begin position="258"/>
        <end position="345"/>
    </location>
</feature>
<dbReference type="InterPro" id="IPR019734">
    <property type="entry name" value="TPR_rpt"/>
</dbReference>
<dbReference type="SUPFAM" id="SSF52540">
    <property type="entry name" value="P-loop containing nucleoside triphosphate hydrolases"/>
    <property type="match status" value="1"/>
</dbReference>
<sequence length="683" mass="77482">MMDKALLPSQQPTPMLNLLTFIITGLGGMGKTQLARDFANRNRSEFDVILFVIADQRQRLTQSYSEIARCLGLVEHGSTVDPENDRERLKLWFENPVKFANQITEAPVRQNGSNESKAKWLLILDNADDPQILSDFWPVSGFGSVLVTSRDPSTGIQHYPFSECLTLQGFSTEDAVQLLKTLTKSNNDRGEIDTSAKQIVQRLEGLPLAIDQISSIITRRRFSISDFARDYAQASDYHKLYDERHVKGGYEYSLGSVWAFESLETDEKGAFSLLCVLAMLDSACIQQEIMVRSLSHGAIDSYPRVSSAYNDFLAILIERSLVQRDLDDGSLTLHRLVQDVARARIVSRGELFKAAFEIAWKSVAASFPNRTEEMNTAGSVQRWQQCGMVYTHVVKLFQVARELYDTQKDVTFPLELIDLLYEAAWYVVPVISSQPPLIFISRWQCERREAAEALPLAELASTMCDLLAPNEEMVQKTRTPLQRRQTKIWACRIVIAQSTGDSKNAFHYSQLRYKSAEDEFEATGVLTGFLTSTCNTLGISYAMNRLHENALDYLTRSVNLRKQMPDFKKDWLYSPYYHMGITYHRMGDYEKAAGIIQEAIDDRVAALGPNDRISSRTAALYYSLGNIRNSEGRLDDAFGLHHRAYMQSRQTAGEFAFATLRCSQKLAEHYVRFGCDPEARYEL</sequence>
<dbReference type="PANTHER" id="PTHR35205">
    <property type="entry name" value="NB-ARC AND TPR DOMAIN PROTEIN"/>
    <property type="match status" value="1"/>
</dbReference>
<evidence type="ECO:0000313" key="2">
    <source>
        <dbReference type="EMBL" id="MDI1493613.1"/>
    </source>
</evidence>
<dbReference type="SUPFAM" id="SSF48452">
    <property type="entry name" value="TPR-like"/>
    <property type="match status" value="1"/>
</dbReference>
<dbReference type="Gene3D" id="1.25.40.10">
    <property type="entry name" value="Tetratricopeptide repeat domain"/>
    <property type="match status" value="1"/>
</dbReference>
<dbReference type="GO" id="GO:0043531">
    <property type="term" value="F:ADP binding"/>
    <property type="evidence" value="ECO:0007669"/>
    <property type="project" value="InterPro"/>
</dbReference>
<proteinExistence type="predicted"/>
<keyword evidence="3" id="KW-1185">Reference proteome</keyword>
<dbReference type="EMBL" id="JAPUFD010000032">
    <property type="protein sequence ID" value="MDI1493613.1"/>
    <property type="molecule type" value="Genomic_DNA"/>
</dbReference>
<accession>A0AA43QZ71</accession>
<dbReference type="PANTHER" id="PTHR35205:SF1">
    <property type="entry name" value="ZU5 DOMAIN-CONTAINING PROTEIN"/>
    <property type="match status" value="1"/>
</dbReference>
<evidence type="ECO:0000259" key="1">
    <source>
        <dbReference type="Pfam" id="PF25000"/>
    </source>
</evidence>
<dbReference type="Pfam" id="PF25000">
    <property type="entry name" value="DUF7779"/>
    <property type="match status" value="1"/>
</dbReference>
<dbReference type="AlphaFoldDB" id="A0AA43QZ71"/>
<gene>
    <name evidence="2" type="ORF">OHK93_005909</name>
</gene>
<evidence type="ECO:0000313" key="3">
    <source>
        <dbReference type="Proteomes" id="UP001161017"/>
    </source>
</evidence>
<comment type="caution">
    <text evidence="2">The sequence shown here is derived from an EMBL/GenBank/DDBJ whole genome shotgun (WGS) entry which is preliminary data.</text>
</comment>
<dbReference type="InterPro" id="IPR011990">
    <property type="entry name" value="TPR-like_helical_dom_sf"/>
</dbReference>